<feature type="compositionally biased region" description="Polar residues" evidence="1">
    <location>
        <begin position="268"/>
        <end position="280"/>
    </location>
</feature>
<dbReference type="GeneID" id="4591894"/>
<dbReference type="HOGENOM" id="CLU_811272_0_0_1"/>
<evidence type="ECO:0000313" key="3">
    <source>
        <dbReference type="Proteomes" id="UP000006702"/>
    </source>
</evidence>
<feature type="region of interest" description="Disordered" evidence="1">
    <location>
        <begin position="197"/>
        <end position="223"/>
    </location>
</feature>
<reference evidence="3" key="1">
    <citation type="journal article" date="2008" name="PLoS Genet.">
        <title>Genomic islands in the pathogenic filamentous fungus Aspergillus fumigatus.</title>
        <authorList>
            <person name="Fedorova N.D."/>
            <person name="Khaldi N."/>
            <person name="Joardar V.S."/>
            <person name="Maiti R."/>
            <person name="Amedeo P."/>
            <person name="Anderson M.J."/>
            <person name="Crabtree J."/>
            <person name="Silva J.C."/>
            <person name="Badger J.H."/>
            <person name="Albarraq A."/>
            <person name="Angiuoli S."/>
            <person name="Bussey H."/>
            <person name="Bowyer P."/>
            <person name="Cotty P.J."/>
            <person name="Dyer P.S."/>
            <person name="Egan A."/>
            <person name="Galens K."/>
            <person name="Fraser-Liggett C.M."/>
            <person name="Haas B.J."/>
            <person name="Inman J.M."/>
            <person name="Kent R."/>
            <person name="Lemieux S."/>
            <person name="Malavazi I."/>
            <person name="Orvis J."/>
            <person name="Roemer T."/>
            <person name="Ronning C.M."/>
            <person name="Sundaram J.P."/>
            <person name="Sutton G."/>
            <person name="Turner G."/>
            <person name="Venter J.C."/>
            <person name="White O.R."/>
            <person name="Whitty B.R."/>
            <person name="Youngman P."/>
            <person name="Wolfe K.H."/>
            <person name="Goldman G.H."/>
            <person name="Wortman J.R."/>
            <person name="Jiang B."/>
            <person name="Denning D.W."/>
            <person name="Nierman W.C."/>
        </authorList>
    </citation>
    <scope>NUCLEOTIDE SEQUENCE [LARGE SCALE GENOMIC DNA]</scope>
    <source>
        <strain evidence="3">ATCC 1020 / DSM 3700 / CBS 544.65 / FGSC A1164 / JCM 1740 / NRRL 181 / WB 181</strain>
    </source>
</reference>
<evidence type="ECO:0000313" key="2">
    <source>
        <dbReference type="EMBL" id="EAW23410.1"/>
    </source>
</evidence>
<organism evidence="2 3">
    <name type="scientific">Neosartorya fischeri (strain ATCC 1020 / DSM 3700 / CBS 544.65 / FGSC A1164 / JCM 1740 / NRRL 181 / WB 181)</name>
    <name type="common">Aspergillus fischerianus</name>
    <dbReference type="NCBI Taxonomy" id="331117"/>
    <lineage>
        <taxon>Eukaryota</taxon>
        <taxon>Fungi</taxon>
        <taxon>Dikarya</taxon>
        <taxon>Ascomycota</taxon>
        <taxon>Pezizomycotina</taxon>
        <taxon>Eurotiomycetes</taxon>
        <taxon>Eurotiomycetidae</taxon>
        <taxon>Eurotiales</taxon>
        <taxon>Aspergillaceae</taxon>
        <taxon>Aspergillus</taxon>
        <taxon>Aspergillus subgen. Fumigati</taxon>
    </lineage>
</organism>
<accession>A1D4R7</accession>
<keyword evidence="3" id="KW-1185">Reference proteome</keyword>
<protein>
    <submittedName>
        <fullName evidence="2">Uncharacterized protein</fullName>
    </submittedName>
</protein>
<feature type="compositionally biased region" description="Polar residues" evidence="1">
    <location>
        <begin position="197"/>
        <end position="207"/>
    </location>
</feature>
<dbReference type="KEGG" id="nfi:NFIA_021180"/>
<evidence type="ECO:0000256" key="1">
    <source>
        <dbReference type="SAM" id="MobiDB-lite"/>
    </source>
</evidence>
<dbReference type="OMA" id="GMAPVWL"/>
<name>A1D4R7_NEOFI</name>
<dbReference type="Proteomes" id="UP000006702">
    <property type="component" value="Unassembled WGS sequence"/>
</dbReference>
<feature type="region of interest" description="Disordered" evidence="1">
    <location>
        <begin position="265"/>
        <end position="288"/>
    </location>
</feature>
<dbReference type="EMBL" id="DS027688">
    <property type="protein sequence ID" value="EAW23410.1"/>
    <property type="molecule type" value="Genomic_DNA"/>
</dbReference>
<dbReference type="OrthoDB" id="5425806at2759"/>
<dbReference type="eggNOG" id="ENOG502RPCG">
    <property type="taxonomic scope" value="Eukaryota"/>
</dbReference>
<proteinExistence type="predicted"/>
<dbReference type="RefSeq" id="XP_001265307.1">
    <property type="nucleotide sequence ID" value="XM_001265306.1"/>
</dbReference>
<sequence length="422" mass="47941">MASKTRSQRTLSLGHTEKNAMEEALDDGVLRLSMRYRDFTLFLDLKDQYHKEFLTRLTEHTEQFGFDWGLLEQSKQERMSCAESFLGRYGMLYWGKEVNRERFLMKDSRADPASLCIYPERKKEIVRVIEMLLQKKARSFLKANMVSAMNKLFWLCDLIRWLTGRTTQILQTPSDAPAKTLSSSSLVLTNGLAGSLSSRVGDNNNQLGKRRAPDDLEASPSRLRGADARAIRPFSSIIDTAKNTTRTQDLVGLNGASRDINRAEYSGTPKTDSVIDNHSGITPADTARMPEDALKQQTKFLVSASTQPNMAPVWVPFQFFQSAASFIAHMAEECNIHEWDPSAQLTKEISKWDSSPPAPQAVVAASVKFEWSEFFIRVRQGRDDDWEFVMQELRNSWRVKGEDGSEAGNQRFHIRVMLHVVS</sequence>
<dbReference type="AlphaFoldDB" id="A1D4R7"/>
<gene>
    <name evidence="2" type="ORF">NFIA_021180</name>
</gene>
<dbReference type="VEuPathDB" id="FungiDB:NFIA_021180"/>